<dbReference type="AlphaFoldDB" id="A0A8J4T5C5"/>
<accession>A0A8J4T5C5</accession>
<evidence type="ECO:0000313" key="3">
    <source>
        <dbReference type="Proteomes" id="UP000727407"/>
    </source>
</evidence>
<sequence>MQGKAEQHSIAHMIDTYSQPTPAVPEGGTTSSTAPTSVVSQQEQSTIKCICTGRIVNKMPPYSKRAVSNPGHNAESTAITHQLLFHISKAQNSREKTEVDSQES</sequence>
<keyword evidence="3" id="KW-1185">Reference proteome</keyword>
<evidence type="ECO:0000313" key="2">
    <source>
        <dbReference type="EMBL" id="KAF5889586.1"/>
    </source>
</evidence>
<name>A0A8J4T5C5_CLAMG</name>
<proteinExistence type="predicted"/>
<dbReference type="OrthoDB" id="10433270at2759"/>
<protein>
    <submittedName>
        <fullName evidence="2">Uncharacterized protein</fullName>
    </submittedName>
</protein>
<dbReference type="Proteomes" id="UP000727407">
    <property type="component" value="Unassembled WGS sequence"/>
</dbReference>
<organism evidence="2 3">
    <name type="scientific">Clarias magur</name>
    <name type="common">Asian catfish</name>
    <name type="synonym">Macropteronotus magur</name>
    <dbReference type="NCBI Taxonomy" id="1594786"/>
    <lineage>
        <taxon>Eukaryota</taxon>
        <taxon>Metazoa</taxon>
        <taxon>Chordata</taxon>
        <taxon>Craniata</taxon>
        <taxon>Vertebrata</taxon>
        <taxon>Euteleostomi</taxon>
        <taxon>Actinopterygii</taxon>
        <taxon>Neopterygii</taxon>
        <taxon>Teleostei</taxon>
        <taxon>Ostariophysi</taxon>
        <taxon>Siluriformes</taxon>
        <taxon>Clariidae</taxon>
        <taxon>Clarias</taxon>
    </lineage>
</organism>
<comment type="caution">
    <text evidence="2">The sequence shown here is derived from an EMBL/GenBank/DDBJ whole genome shotgun (WGS) entry which is preliminary data.</text>
</comment>
<evidence type="ECO:0000256" key="1">
    <source>
        <dbReference type="SAM" id="MobiDB-lite"/>
    </source>
</evidence>
<feature type="region of interest" description="Disordered" evidence="1">
    <location>
        <begin position="1"/>
        <end position="43"/>
    </location>
</feature>
<dbReference type="EMBL" id="QNUK01000793">
    <property type="protein sequence ID" value="KAF5889586.1"/>
    <property type="molecule type" value="Genomic_DNA"/>
</dbReference>
<reference evidence="2" key="1">
    <citation type="submission" date="2020-07" db="EMBL/GenBank/DDBJ databases">
        <title>Clarias magur genome sequencing, assembly and annotation.</title>
        <authorList>
            <person name="Kushwaha B."/>
            <person name="Kumar R."/>
            <person name="Das P."/>
            <person name="Joshi C.G."/>
            <person name="Kumar D."/>
            <person name="Nagpure N.S."/>
            <person name="Pandey M."/>
            <person name="Agarwal S."/>
            <person name="Srivastava S."/>
            <person name="Singh M."/>
            <person name="Sahoo L."/>
            <person name="Jayasankar P."/>
            <person name="Meher P.K."/>
            <person name="Koringa P.G."/>
            <person name="Iquebal M.A."/>
            <person name="Das S.P."/>
            <person name="Bit A."/>
            <person name="Patnaik S."/>
            <person name="Patel N."/>
            <person name="Shah T.M."/>
            <person name="Hinsu A."/>
            <person name="Jena J.K."/>
        </authorList>
    </citation>
    <scope>NUCLEOTIDE SEQUENCE</scope>
    <source>
        <strain evidence="2">CIFAMagur01</strain>
        <tissue evidence="2">Testis</tissue>
    </source>
</reference>
<feature type="compositionally biased region" description="Low complexity" evidence="1">
    <location>
        <begin position="29"/>
        <end position="40"/>
    </location>
</feature>
<gene>
    <name evidence="2" type="ORF">DAT39_020723</name>
</gene>